<proteinExistence type="predicted"/>
<reference evidence="3 4" key="3">
    <citation type="submission" date="2022-01" db="EMBL/GenBank/DDBJ databases">
        <authorList>
            <person name="Zhou L.Y."/>
        </authorList>
    </citation>
    <scope>NUCLEOTIDE SEQUENCE [LARGE SCALE GENOMIC DNA]</scope>
    <source>
        <strain evidence="3 4">TLK-CK17</strain>
    </source>
</reference>
<dbReference type="PANTHER" id="PTHR12203:SF35">
    <property type="entry name" value="PROTEIN O-GLUCOSYLTRANSFERASE 1"/>
    <property type="match status" value="1"/>
</dbReference>
<organism evidence="3 4">
    <name type="scientific">Marilutibacter chinensis</name>
    <dbReference type="NCBI Taxonomy" id="2912247"/>
    <lineage>
        <taxon>Bacteria</taxon>
        <taxon>Pseudomonadati</taxon>
        <taxon>Pseudomonadota</taxon>
        <taxon>Gammaproteobacteria</taxon>
        <taxon>Lysobacterales</taxon>
        <taxon>Lysobacteraceae</taxon>
        <taxon>Marilutibacter</taxon>
    </lineage>
</organism>
<dbReference type="RefSeq" id="WP_237056921.1">
    <property type="nucleotide sequence ID" value="NZ_JAKJPO010000022.1"/>
</dbReference>
<sequence length="362" mass="41043">MTSPSPKKRIDAQMHRSFAHLEANGTNENLVEAFVAFLRSPGTLRRPPLIVRCQFKEGSFQHSIVTDNPRIHRRLARQFLPFLDRIRARLQGSADVLVLLSDSVYVVESQVAQFVDFVRRVPFLRGDWLEGDPVSSNALAIPDFTLQDESYGREIESIDEAASRTPFASRKDLMKWRGRLTGPGYPDAENCHRFPRYHLLRLAAESPEIIDARITHYDNFPDTDAGRALRQQLNALLGGPAPEIPPSDFASYKYLISTDGVASTWKRVANSLRTGSVLLMQHRWRQFFYPGLVPWEHYVPIADDLANLPARYAWLRAHPEVAERIGGEGRRFAEIFLSVNAIEDHFATVLNRCASLPRAGLQ</sequence>
<dbReference type="EMBL" id="JAKJPO010000022">
    <property type="protein sequence ID" value="MCF7223782.1"/>
    <property type="molecule type" value="Genomic_DNA"/>
</dbReference>
<evidence type="ECO:0000256" key="1">
    <source>
        <dbReference type="ARBA" id="ARBA00022679"/>
    </source>
</evidence>
<feature type="domain" description="Glycosyl transferase CAP10" evidence="2">
    <location>
        <begin position="110"/>
        <end position="360"/>
    </location>
</feature>
<dbReference type="SMART" id="SM00672">
    <property type="entry name" value="CAP10"/>
    <property type="match status" value="1"/>
</dbReference>
<comment type="caution">
    <text evidence="3">The sequence shown here is derived from an EMBL/GenBank/DDBJ whole genome shotgun (WGS) entry which is preliminary data.</text>
</comment>
<gene>
    <name evidence="3" type="ORF">L3V18_18690</name>
</gene>
<keyword evidence="4" id="KW-1185">Reference proteome</keyword>
<dbReference type="PANTHER" id="PTHR12203">
    <property type="entry name" value="KDEL LYS-ASP-GLU-LEU CONTAINING - RELATED"/>
    <property type="match status" value="1"/>
</dbReference>
<evidence type="ECO:0000259" key="2">
    <source>
        <dbReference type="SMART" id="SM00672"/>
    </source>
</evidence>
<keyword evidence="1" id="KW-0808">Transferase</keyword>
<evidence type="ECO:0000313" key="3">
    <source>
        <dbReference type="EMBL" id="MCF7223782.1"/>
    </source>
</evidence>
<protein>
    <recommendedName>
        <fullName evidence="2">Glycosyl transferase CAP10 domain-containing protein</fullName>
    </recommendedName>
</protein>
<name>A0ABS9HZH6_9GAMM</name>
<dbReference type="InterPro" id="IPR006598">
    <property type="entry name" value="CAP10"/>
</dbReference>
<evidence type="ECO:0000313" key="4">
    <source>
        <dbReference type="Proteomes" id="UP001430796"/>
    </source>
</evidence>
<dbReference type="Pfam" id="PF05686">
    <property type="entry name" value="Glyco_transf_90"/>
    <property type="match status" value="1"/>
</dbReference>
<dbReference type="Proteomes" id="UP001430796">
    <property type="component" value="Unassembled WGS sequence"/>
</dbReference>
<accession>A0ABS9HZH6</accession>
<reference evidence="3 4" key="2">
    <citation type="submission" date="2022-01" db="EMBL/GenBank/DDBJ databases">
        <title>Lysobacter chinensis sp. nov., a bacterium isolated from cow dung compost.</title>
        <authorList>
            <person name="Liu Y."/>
        </authorList>
    </citation>
    <scope>NUCLEOTIDE SEQUENCE [LARGE SCALE GENOMIC DNA]</scope>
    <source>
        <strain evidence="3 4">TLK-CK17</strain>
    </source>
</reference>
<dbReference type="InterPro" id="IPR051091">
    <property type="entry name" value="O-Glucosyltr/Glycosyltrsf_90"/>
</dbReference>
<reference evidence="4" key="1">
    <citation type="submission" date="2022-01" db="EMBL/GenBank/DDBJ databases">
        <title>Lysobacter chinensis sp. nov., a bacterium isolated from cow dung compost.</title>
        <authorList>
            <person name="Zhou L.Y."/>
        </authorList>
    </citation>
    <scope>NUCLEOTIDE SEQUENCE [LARGE SCALE GENOMIC DNA]</scope>
    <source>
        <strain evidence="4">TLK-CK17</strain>
    </source>
</reference>